<comment type="caution">
    <text evidence="3">The sequence shown here is derived from an EMBL/GenBank/DDBJ whole genome shotgun (WGS) entry which is preliminary data.</text>
</comment>
<evidence type="ECO:0000259" key="2">
    <source>
        <dbReference type="Pfam" id="PF07364"/>
    </source>
</evidence>
<protein>
    <recommendedName>
        <fullName evidence="5">Microcystin degradation protein MlrC</fullName>
    </recommendedName>
</protein>
<gene>
    <name evidence="3" type="ORF">DYBT9275_06060</name>
</gene>
<dbReference type="Pfam" id="PF07171">
    <property type="entry name" value="MlrC_C"/>
    <property type="match status" value="1"/>
</dbReference>
<reference evidence="3" key="1">
    <citation type="submission" date="2021-04" db="EMBL/GenBank/DDBJ databases">
        <authorList>
            <person name="Rodrigo-Torres L."/>
            <person name="Arahal R. D."/>
            <person name="Lucena T."/>
        </authorList>
    </citation>
    <scope>NUCLEOTIDE SEQUENCE</scope>
    <source>
        <strain evidence="3">CECT 9275</strain>
    </source>
</reference>
<feature type="domain" description="Microcystin LR degradation protein MlrC N-terminal" evidence="2">
    <location>
        <begin position="4"/>
        <end position="291"/>
    </location>
</feature>
<feature type="domain" description="Microcystin LR degradation protein MlrC C-terminal" evidence="1">
    <location>
        <begin position="301"/>
        <end position="478"/>
    </location>
</feature>
<dbReference type="InterPro" id="IPR010799">
    <property type="entry name" value="MlrC_C"/>
</dbReference>
<name>A0A916JIV1_9BACT</name>
<dbReference type="AlphaFoldDB" id="A0A916JIV1"/>
<organism evidence="3 4">
    <name type="scientific">Dyadobacter helix</name>
    <dbReference type="NCBI Taxonomy" id="2822344"/>
    <lineage>
        <taxon>Bacteria</taxon>
        <taxon>Pseudomonadati</taxon>
        <taxon>Bacteroidota</taxon>
        <taxon>Cytophagia</taxon>
        <taxon>Cytophagales</taxon>
        <taxon>Spirosomataceae</taxon>
        <taxon>Dyadobacter</taxon>
    </lineage>
</organism>
<dbReference type="InterPro" id="IPR015995">
    <property type="entry name" value="MlrC_N"/>
</dbReference>
<dbReference type="Proteomes" id="UP000680038">
    <property type="component" value="Unassembled WGS sequence"/>
</dbReference>
<accession>A0A916JIV1</accession>
<evidence type="ECO:0000259" key="1">
    <source>
        <dbReference type="Pfam" id="PF07171"/>
    </source>
</evidence>
<evidence type="ECO:0008006" key="5">
    <source>
        <dbReference type="Google" id="ProtNLM"/>
    </source>
</evidence>
<dbReference type="Pfam" id="PF07364">
    <property type="entry name" value="DUF1485"/>
    <property type="match status" value="1"/>
</dbReference>
<evidence type="ECO:0000313" key="3">
    <source>
        <dbReference type="EMBL" id="CAG5018733.1"/>
    </source>
</evidence>
<proteinExistence type="predicted"/>
<dbReference type="EMBL" id="CAJRAF010000004">
    <property type="protein sequence ID" value="CAG5018733.1"/>
    <property type="molecule type" value="Genomic_DNA"/>
</dbReference>
<evidence type="ECO:0000313" key="4">
    <source>
        <dbReference type="Proteomes" id="UP000680038"/>
    </source>
</evidence>
<sequence length="489" mass="52825">MPKRIALLGIYHESNTFAENPTTLIDFEKGHSLTGQDIRKEYEHAHHEVGGMIEVIDAAGMELVPVVFSEATPGGTVSGDTYATLKAAMLARLEEVLPIDGCLVVPHGAGVSENFPDMDGDWISAVRARLGDDIPIAGSLDLHANVSPLMVASTDAFVSYKKNPHVDQRQTGKAVAGILVKMLEEGIKPKQVLVQVPQAISIEQQFTSNEPCKSLYAFADELSRKEDILSISILLGFPYADVQEMGTSLVIVSDNNPEAALEVGRQLESYILENRESFVGTKNDIPTTIRMVADRAKPVLLLDMGDNIGGGSPGNNICLLEGLEADGTYSYFVCIYDPEAVIRAAEHRPGDAFDLSITGTAKEGLKDITLSVTLLRISDGHFTEDTPRHGGQVNYYMGKTVVLGRSNGSVIMVTSLRMPPFSLGQLTSCGVDPAMFDVVIAKGVIAPIAAYAPVCPSIIQVNTPGVTQADMTMFSYKNRRRPLFPFENP</sequence>
<dbReference type="RefSeq" id="WP_215242356.1">
    <property type="nucleotide sequence ID" value="NZ_CAJRAF010000004.1"/>
</dbReference>
<keyword evidence="4" id="KW-1185">Reference proteome</keyword>